<feature type="region of interest" description="Disordered" evidence="1">
    <location>
        <begin position="1"/>
        <end position="27"/>
    </location>
</feature>
<evidence type="ECO:0000313" key="3">
    <source>
        <dbReference type="Proteomes" id="UP000184050"/>
    </source>
</evidence>
<name>A0A1M6IVK3_9BACT</name>
<reference evidence="2 3" key="1">
    <citation type="submission" date="2016-11" db="EMBL/GenBank/DDBJ databases">
        <authorList>
            <person name="Jaros S."/>
            <person name="Januszkiewicz K."/>
            <person name="Wedrychowicz H."/>
        </authorList>
    </citation>
    <scope>NUCLEOTIDE SEQUENCE [LARGE SCALE GENOMIC DNA]</scope>
    <source>
        <strain evidence="2 3">DSM 27063</strain>
    </source>
</reference>
<evidence type="ECO:0000256" key="1">
    <source>
        <dbReference type="SAM" id="MobiDB-lite"/>
    </source>
</evidence>
<sequence length="84" mass="9123">MKNKVGDANSDRRYESADRNPLHPRVSPIPIGDFLTANCHELIPLGESDAPGVWAICGYRFLLLPEDEPGKSTPPSGHEGTVPD</sequence>
<accession>A0A1M6IVK3</accession>
<gene>
    <name evidence="2" type="ORF">SAMN05444280_1184</name>
</gene>
<dbReference type="AlphaFoldDB" id="A0A1M6IVK3"/>
<dbReference type="Proteomes" id="UP000184050">
    <property type="component" value="Unassembled WGS sequence"/>
</dbReference>
<protein>
    <submittedName>
        <fullName evidence="2">Uncharacterized protein</fullName>
    </submittedName>
</protein>
<evidence type="ECO:0000313" key="2">
    <source>
        <dbReference type="EMBL" id="SHJ38404.1"/>
    </source>
</evidence>
<dbReference type="EMBL" id="FQZE01000018">
    <property type="protein sequence ID" value="SHJ38404.1"/>
    <property type="molecule type" value="Genomic_DNA"/>
</dbReference>
<dbReference type="RefSeq" id="WP_139279562.1">
    <property type="nucleotide sequence ID" value="NZ_FQZE01000018.1"/>
</dbReference>
<keyword evidence="3" id="KW-1185">Reference proteome</keyword>
<proteinExistence type="predicted"/>
<feature type="compositionally biased region" description="Basic and acidic residues" evidence="1">
    <location>
        <begin position="9"/>
        <end position="21"/>
    </location>
</feature>
<organism evidence="2 3">
    <name type="scientific">Tangfeifania diversioriginum</name>
    <dbReference type="NCBI Taxonomy" id="1168035"/>
    <lineage>
        <taxon>Bacteria</taxon>
        <taxon>Pseudomonadati</taxon>
        <taxon>Bacteroidota</taxon>
        <taxon>Bacteroidia</taxon>
        <taxon>Marinilabiliales</taxon>
        <taxon>Prolixibacteraceae</taxon>
        <taxon>Tangfeifania</taxon>
    </lineage>
</organism>